<dbReference type="Proteomes" id="UP001295684">
    <property type="component" value="Unassembled WGS sequence"/>
</dbReference>
<proteinExistence type="predicted"/>
<dbReference type="InterPro" id="IPR032675">
    <property type="entry name" value="LRR_dom_sf"/>
</dbReference>
<sequence length="268" mass="31551">MDICDHPDTLQLPRIAAIEKSTLAQCKQQEYNCWNDIHKNIYAKNIYSRPLESELGRKLGYNVFHFWIGEQNDEKFARKLRHLHFFDINRLIFHNIKDFNKHIFNFVDFSFPSKANCFLACSQSQIRLNNFRVFSSFIRCNYKITESIVFKGFRFNERQLKRLITSCKHVTSLSLVSCKLSVPKAPNFSKALQNVKIKRLNFNESGKSYLSDWKTNLHEFKNLVQGLSFSPDLKLSLKAIYLRGCQIESNTAEEIFTENHFERVEINC</sequence>
<reference evidence="1" key="1">
    <citation type="submission" date="2023-07" db="EMBL/GenBank/DDBJ databases">
        <authorList>
            <consortium name="AG Swart"/>
            <person name="Singh M."/>
            <person name="Singh A."/>
            <person name="Seah K."/>
            <person name="Emmerich C."/>
        </authorList>
    </citation>
    <scope>NUCLEOTIDE SEQUENCE</scope>
    <source>
        <strain evidence="1">DP1</strain>
    </source>
</reference>
<evidence type="ECO:0000313" key="1">
    <source>
        <dbReference type="EMBL" id="CAI2367832.1"/>
    </source>
</evidence>
<dbReference type="Gene3D" id="3.80.10.10">
    <property type="entry name" value="Ribonuclease Inhibitor"/>
    <property type="match status" value="1"/>
</dbReference>
<protein>
    <submittedName>
        <fullName evidence="1">Uncharacterized protein</fullName>
    </submittedName>
</protein>
<dbReference type="EMBL" id="CAMPGE010008951">
    <property type="protein sequence ID" value="CAI2367832.1"/>
    <property type="molecule type" value="Genomic_DNA"/>
</dbReference>
<name>A0AAD1UFJ8_EUPCR</name>
<comment type="caution">
    <text evidence="1">The sequence shown here is derived from an EMBL/GenBank/DDBJ whole genome shotgun (WGS) entry which is preliminary data.</text>
</comment>
<keyword evidence="2" id="KW-1185">Reference proteome</keyword>
<evidence type="ECO:0000313" key="2">
    <source>
        <dbReference type="Proteomes" id="UP001295684"/>
    </source>
</evidence>
<organism evidence="1 2">
    <name type="scientific">Euplotes crassus</name>
    <dbReference type="NCBI Taxonomy" id="5936"/>
    <lineage>
        <taxon>Eukaryota</taxon>
        <taxon>Sar</taxon>
        <taxon>Alveolata</taxon>
        <taxon>Ciliophora</taxon>
        <taxon>Intramacronucleata</taxon>
        <taxon>Spirotrichea</taxon>
        <taxon>Hypotrichia</taxon>
        <taxon>Euplotida</taxon>
        <taxon>Euplotidae</taxon>
        <taxon>Moneuplotes</taxon>
    </lineage>
</organism>
<dbReference type="SUPFAM" id="SSF52047">
    <property type="entry name" value="RNI-like"/>
    <property type="match status" value="1"/>
</dbReference>
<dbReference type="AlphaFoldDB" id="A0AAD1UFJ8"/>
<accession>A0AAD1UFJ8</accession>
<gene>
    <name evidence="1" type="ORF">ECRASSUSDP1_LOCUS9120</name>
</gene>